<comment type="caution">
    <text evidence="2">The sequence shown here is derived from an EMBL/GenBank/DDBJ whole genome shotgun (WGS) entry which is preliminary data.</text>
</comment>
<gene>
    <name evidence="2" type="ORF">EU555_32285</name>
</gene>
<feature type="transmembrane region" description="Helical" evidence="1">
    <location>
        <begin position="152"/>
        <end position="176"/>
    </location>
</feature>
<reference evidence="2 3" key="1">
    <citation type="submission" date="2019-04" db="EMBL/GenBank/DDBJ databases">
        <authorList>
            <person name="Feng G."/>
            <person name="Zhu H."/>
        </authorList>
    </citation>
    <scope>NUCLEOTIDE SEQUENCE [LARGE SCALE GENOMIC DNA]</scope>
    <source>
        <strain evidence="2 3">6HR-1</strain>
    </source>
</reference>
<keyword evidence="1" id="KW-0812">Transmembrane</keyword>
<keyword evidence="1" id="KW-0472">Membrane</keyword>
<proteinExistence type="predicted"/>
<organism evidence="2 3">
    <name type="scientific">Methylobacterium nonmethylotrophicum</name>
    <dbReference type="NCBI Taxonomy" id="1141884"/>
    <lineage>
        <taxon>Bacteria</taxon>
        <taxon>Pseudomonadati</taxon>
        <taxon>Pseudomonadota</taxon>
        <taxon>Alphaproteobacteria</taxon>
        <taxon>Hyphomicrobiales</taxon>
        <taxon>Methylobacteriaceae</taxon>
        <taxon>Methylobacterium</taxon>
    </lineage>
</organism>
<accession>A0A4Z0NE48</accession>
<evidence type="ECO:0000313" key="3">
    <source>
        <dbReference type="Proteomes" id="UP000297535"/>
    </source>
</evidence>
<dbReference type="OrthoDB" id="7992954at2"/>
<dbReference type="AlphaFoldDB" id="A0A4Z0NE48"/>
<evidence type="ECO:0000313" key="2">
    <source>
        <dbReference type="EMBL" id="TGD94300.1"/>
    </source>
</evidence>
<protein>
    <submittedName>
        <fullName evidence="2">DUF4337 family protein</fullName>
    </submittedName>
</protein>
<name>A0A4Z0NE48_9HYPH</name>
<dbReference type="EMBL" id="SRLB01000044">
    <property type="protein sequence ID" value="TGD94300.1"/>
    <property type="molecule type" value="Genomic_DNA"/>
</dbReference>
<keyword evidence="1" id="KW-1133">Transmembrane helix</keyword>
<evidence type="ECO:0000256" key="1">
    <source>
        <dbReference type="SAM" id="Phobius"/>
    </source>
</evidence>
<keyword evidence="3" id="KW-1185">Reference proteome</keyword>
<dbReference type="Pfam" id="PF14235">
    <property type="entry name" value="DUF4337"/>
    <property type="match status" value="1"/>
</dbReference>
<dbReference type="RefSeq" id="WP_135419430.1">
    <property type="nucleotide sequence ID" value="NZ_SRLB01000044.1"/>
</dbReference>
<dbReference type="InterPro" id="IPR025570">
    <property type="entry name" value="DUF4337"/>
</dbReference>
<dbReference type="Proteomes" id="UP000297535">
    <property type="component" value="Unassembled WGS sequence"/>
</dbReference>
<sequence length="183" mass="18883">MSGGHGAVDASNKKVALLISILALFLALGETLAKSAQTDALGANVEAANQWAYFQARTIRATVLKTAGEQVALEPGAPPEAVKKQVEDWAKTIARWESDPASGDGRKELAAKAKAAEAKRDLSLARYHHYELGSAAFQIGIVLASAQVITGIAALAFAGGALGVAGIAMLAVGLFAPHAIHLF</sequence>